<dbReference type="InterPro" id="IPR020904">
    <property type="entry name" value="Sc_DH/Rdtase_CS"/>
</dbReference>
<dbReference type="PRINTS" id="PR00081">
    <property type="entry name" value="GDHRDH"/>
</dbReference>
<dbReference type="Proteomes" id="UP001201873">
    <property type="component" value="Unassembled WGS sequence"/>
</dbReference>
<dbReference type="InterPro" id="IPR036291">
    <property type="entry name" value="NAD(P)-bd_dom_sf"/>
</dbReference>
<evidence type="ECO:0000256" key="1">
    <source>
        <dbReference type="ARBA" id="ARBA00006484"/>
    </source>
</evidence>
<reference evidence="5 6" key="1">
    <citation type="submission" date="2022-04" db="EMBL/GenBank/DDBJ databases">
        <title>Genome diversity in the genus Frankia.</title>
        <authorList>
            <person name="Carlos-Shanley C."/>
            <person name="Hahn D."/>
        </authorList>
    </citation>
    <scope>NUCLEOTIDE SEQUENCE [LARGE SCALE GENOMIC DNA]</scope>
    <source>
        <strain evidence="5 6">Ag45/Mut15</strain>
    </source>
</reference>
<dbReference type="Pfam" id="PF13561">
    <property type="entry name" value="adh_short_C2"/>
    <property type="match status" value="1"/>
</dbReference>
<protein>
    <submittedName>
        <fullName evidence="5">SDR family oxidoreductase</fullName>
    </submittedName>
</protein>
<name>A0ABT0K0T8_9ACTN</name>
<dbReference type="SUPFAM" id="SSF51735">
    <property type="entry name" value="NAD(P)-binding Rossmann-fold domains"/>
    <property type="match status" value="1"/>
</dbReference>
<gene>
    <name evidence="5" type="ORF">MXD59_15060</name>
</gene>
<accession>A0ABT0K0T8</accession>
<dbReference type="PANTHER" id="PTHR43943:SF17">
    <property type="entry name" value="3-PHENYLPROPIONATE-DIHYDRODIOL_CINNAMIC ACID-DIHYDRODIOL DEHYDROGENASE"/>
    <property type="match status" value="1"/>
</dbReference>
<keyword evidence="6" id="KW-1185">Reference proteome</keyword>
<sequence>MTDEVTKLSVLVTGGGTGIGAAIARRLAHEGAWVTICGRTEKTLLATAEAVNAEVGRDAVTFHTADVTNEADVARVVAAAAAWQGRLDGVVSNAGGGGALAPLHEQDVDAFEAIMRLNVTSALLLAKYAVPFFARGGSGSFVGISSIAGHVTHPYFGAYPAAKAALEELIRNAADEYGAAGIRFNAIRPGLTSTELLSFIKPGTDVYASYDTNTPLGGASEPDDIAQLVSFLLSSRASRITGQVVNVDGGLSLRRGPDFSARVPSHPITREKLAALVTP</sequence>
<comment type="caution">
    <text evidence="5">The sequence shown here is derived from an EMBL/GenBank/DDBJ whole genome shotgun (WGS) entry which is preliminary data.</text>
</comment>
<keyword evidence="3" id="KW-0560">Oxidoreductase</keyword>
<dbReference type="PANTHER" id="PTHR43943">
    <property type="entry name" value="DEHYDROGENASE/REDUCTASE (SDR FAMILY) MEMBER 4"/>
    <property type="match status" value="1"/>
</dbReference>
<evidence type="ECO:0000256" key="2">
    <source>
        <dbReference type="ARBA" id="ARBA00022797"/>
    </source>
</evidence>
<organism evidence="5 6">
    <name type="scientific">Frankia umida</name>
    <dbReference type="NCBI Taxonomy" id="573489"/>
    <lineage>
        <taxon>Bacteria</taxon>
        <taxon>Bacillati</taxon>
        <taxon>Actinomycetota</taxon>
        <taxon>Actinomycetes</taxon>
        <taxon>Frankiales</taxon>
        <taxon>Frankiaceae</taxon>
        <taxon>Frankia</taxon>
    </lineage>
</organism>
<evidence type="ECO:0000313" key="5">
    <source>
        <dbReference type="EMBL" id="MCK9877077.1"/>
    </source>
</evidence>
<dbReference type="InterPro" id="IPR002347">
    <property type="entry name" value="SDR_fam"/>
</dbReference>
<proteinExistence type="inferred from homology"/>
<evidence type="ECO:0000313" key="6">
    <source>
        <dbReference type="Proteomes" id="UP001201873"/>
    </source>
</evidence>
<dbReference type="Gene3D" id="3.40.50.720">
    <property type="entry name" value="NAD(P)-binding Rossmann-like Domain"/>
    <property type="match status" value="1"/>
</dbReference>
<evidence type="ECO:0000256" key="3">
    <source>
        <dbReference type="ARBA" id="ARBA00023002"/>
    </source>
</evidence>
<dbReference type="EMBL" id="JALKFT010000014">
    <property type="protein sequence ID" value="MCK9877077.1"/>
    <property type="molecule type" value="Genomic_DNA"/>
</dbReference>
<keyword evidence="4" id="KW-0520">NAD</keyword>
<dbReference type="CDD" id="cd05233">
    <property type="entry name" value="SDR_c"/>
    <property type="match status" value="1"/>
</dbReference>
<keyword evidence="2" id="KW-0058">Aromatic hydrocarbons catabolism</keyword>
<evidence type="ECO:0000256" key="4">
    <source>
        <dbReference type="ARBA" id="ARBA00023027"/>
    </source>
</evidence>
<dbReference type="RefSeq" id="WP_248825368.1">
    <property type="nucleotide sequence ID" value="NZ_JALKFT010000014.1"/>
</dbReference>
<comment type="similarity">
    <text evidence="1">Belongs to the short-chain dehydrogenases/reductases (SDR) family.</text>
</comment>
<dbReference type="PROSITE" id="PS00061">
    <property type="entry name" value="ADH_SHORT"/>
    <property type="match status" value="1"/>
</dbReference>